<dbReference type="CDD" id="cd03089">
    <property type="entry name" value="PMM_PGM"/>
    <property type="match status" value="1"/>
</dbReference>
<evidence type="ECO:0000256" key="6">
    <source>
        <dbReference type="ARBA" id="ARBA00023235"/>
    </source>
</evidence>
<dbReference type="InterPro" id="IPR005845">
    <property type="entry name" value="A-D-PHexomutase_a/b/a-II"/>
</dbReference>
<evidence type="ECO:0000259" key="9">
    <source>
        <dbReference type="Pfam" id="PF02878"/>
    </source>
</evidence>
<evidence type="ECO:0000256" key="5">
    <source>
        <dbReference type="ARBA" id="ARBA00022842"/>
    </source>
</evidence>
<dbReference type="Pfam" id="PF00408">
    <property type="entry name" value="PGM_PMM_IV"/>
    <property type="match status" value="1"/>
</dbReference>
<dbReference type="SUPFAM" id="SSF55957">
    <property type="entry name" value="Phosphoglucomutase, C-terminal domain"/>
    <property type="match status" value="1"/>
</dbReference>
<dbReference type="InterPro" id="IPR005841">
    <property type="entry name" value="Alpha-D-phosphohexomutase_SF"/>
</dbReference>
<dbReference type="EC" id="5.4.2.8" evidence="12"/>
<dbReference type="AlphaFoldDB" id="A0A7G3GAP3"/>
<protein>
    <submittedName>
        <fullName evidence="12">Phosphomannomutase/phosphoglucomutase</fullName>
        <ecNumber evidence="12">5.4.2.2</ecNumber>
        <ecNumber evidence="12">5.4.2.8</ecNumber>
    </submittedName>
</protein>
<keyword evidence="4 7" id="KW-0479">Metal-binding</keyword>
<evidence type="ECO:0000256" key="4">
    <source>
        <dbReference type="ARBA" id="ARBA00022723"/>
    </source>
</evidence>
<feature type="domain" description="Alpha-D-phosphohexomutase alpha/beta/alpha" evidence="9">
    <location>
        <begin position="8"/>
        <end position="137"/>
    </location>
</feature>
<dbReference type="PANTHER" id="PTHR43771:SF2">
    <property type="entry name" value="PHOSPHOMANNOMUTASE_PHOSPHOGLUCOMUTASE"/>
    <property type="match status" value="1"/>
</dbReference>
<dbReference type="Proteomes" id="UP000515917">
    <property type="component" value="Chromosome"/>
</dbReference>
<evidence type="ECO:0000256" key="7">
    <source>
        <dbReference type="RuleBase" id="RU004326"/>
    </source>
</evidence>
<dbReference type="Pfam" id="PF02880">
    <property type="entry name" value="PGM_PMM_III"/>
    <property type="match status" value="1"/>
</dbReference>
<feature type="domain" description="Alpha-D-phosphohexomutase C-terminal" evidence="8">
    <location>
        <begin position="374"/>
        <end position="439"/>
    </location>
</feature>
<dbReference type="GO" id="GO:0004614">
    <property type="term" value="F:phosphoglucomutase activity"/>
    <property type="evidence" value="ECO:0007669"/>
    <property type="project" value="UniProtKB-EC"/>
</dbReference>
<comment type="similarity">
    <text evidence="2 7">Belongs to the phosphohexose mutase family.</text>
</comment>
<feature type="domain" description="Alpha-D-phosphohexomutase alpha/beta/alpha" evidence="10">
    <location>
        <begin position="153"/>
        <end position="249"/>
    </location>
</feature>
<dbReference type="PROSITE" id="PS00710">
    <property type="entry name" value="PGM_PMM"/>
    <property type="match status" value="1"/>
</dbReference>
<keyword evidence="13" id="KW-1185">Reference proteome</keyword>
<dbReference type="InterPro" id="IPR005843">
    <property type="entry name" value="A-D-PHexomutase_C"/>
</dbReference>
<dbReference type="InterPro" id="IPR005844">
    <property type="entry name" value="A-D-PHexomutase_a/b/a-I"/>
</dbReference>
<dbReference type="GO" id="GO:0000287">
    <property type="term" value="F:magnesium ion binding"/>
    <property type="evidence" value="ECO:0007669"/>
    <property type="project" value="InterPro"/>
</dbReference>
<evidence type="ECO:0000259" key="10">
    <source>
        <dbReference type="Pfam" id="PF02879"/>
    </source>
</evidence>
<dbReference type="Pfam" id="PF02878">
    <property type="entry name" value="PGM_PMM_I"/>
    <property type="match status" value="1"/>
</dbReference>
<dbReference type="InterPro" id="IPR016066">
    <property type="entry name" value="A-D-PHexomutase_CS"/>
</dbReference>
<dbReference type="SUPFAM" id="SSF53738">
    <property type="entry name" value="Phosphoglucomutase, first 3 domains"/>
    <property type="match status" value="3"/>
</dbReference>
<dbReference type="PRINTS" id="PR00509">
    <property type="entry name" value="PGMPMM"/>
</dbReference>
<reference evidence="12 13" key="1">
    <citation type="submission" date="2018-01" db="EMBL/GenBank/DDBJ databases">
        <title>Genome sequence of Iodobacter sp. strain PCH194 isolated from Indian Trans-Himalaya.</title>
        <authorList>
            <person name="Kumar V."/>
            <person name="Thakur V."/>
            <person name="Kumar S."/>
            <person name="Singh D."/>
        </authorList>
    </citation>
    <scope>NUCLEOTIDE SEQUENCE [LARGE SCALE GENOMIC DNA]</scope>
    <source>
        <strain evidence="12 13">PCH194</strain>
    </source>
</reference>
<evidence type="ECO:0000313" key="13">
    <source>
        <dbReference type="Proteomes" id="UP000515917"/>
    </source>
</evidence>
<name>A0A7G3GAP3_9NEIS</name>
<evidence type="ECO:0000259" key="8">
    <source>
        <dbReference type="Pfam" id="PF00408"/>
    </source>
</evidence>
<evidence type="ECO:0000313" key="12">
    <source>
        <dbReference type="EMBL" id="QBC44238.1"/>
    </source>
</evidence>
<feature type="domain" description="Alpha-D-phosphohexomutase alpha/beta/alpha" evidence="11">
    <location>
        <begin position="254"/>
        <end position="354"/>
    </location>
</feature>
<dbReference type="KEGG" id="ifl:C1H71_12320"/>
<gene>
    <name evidence="12" type="ORF">C1H71_12320</name>
</gene>
<dbReference type="InterPro" id="IPR005846">
    <property type="entry name" value="A-D-PHexomutase_a/b/a-III"/>
</dbReference>
<evidence type="ECO:0000256" key="1">
    <source>
        <dbReference type="ARBA" id="ARBA00001946"/>
    </source>
</evidence>
<dbReference type="GO" id="GO:0005975">
    <property type="term" value="P:carbohydrate metabolic process"/>
    <property type="evidence" value="ECO:0007669"/>
    <property type="project" value="InterPro"/>
</dbReference>
<dbReference type="EMBL" id="CP025781">
    <property type="protein sequence ID" value="QBC44238.1"/>
    <property type="molecule type" value="Genomic_DNA"/>
</dbReference>
<keyword evidence="3" id="KW-0597">Phosphoprotein</keyword>
<dbReference type="InterPro" id="IPR016055">
    <property type="entry name" value="A-D-PHexomutase_a/b/a-I/II/III"/>
</dbReference>
<evidence type="ECO:0000259" key="11">
    <source>
        <dbReference type="Pfam" id="PF02880"/>
    </source>
</evidence>
<dbReference type="Gene3D" id="3.40.120.10">
    <property type="entry name" value="Alpha-D-Glucose-1,6-Bisphosphate, subunit A, domain 3"/>
    <property type="match status" value="3"/>
</dbReference>
<dbReference type="GO" id="GO:0004615">
    <property type="term" value="F:phosphomannomutase activity"/>
    <property type="evidence" value="ECO:0007669"/>
    <property type="project" value="UniProtKB-EC"/>
</dbReference>
<dbReference type="Gene3D" id="3.30.310.50">
    <property type="entry name" value="Alpha-D-phosphohexomutase, C-terminal domain"/>
    <property type="match status" value="1"/>
</dbReference>
<keyword evidence="6 12" id="KW-0413">Isomerase</keyword>
<dbReference type="InterPro" id="IPR036900">
    <property type="entry name" value="A-D-PHexomutase_C_sf"/>
</dbReference>
<dbReference type="RefSeq" id="WP_130106776.1">
    <property type="nucleotide sequence ID" value="NZ_CP025781.1"/>
</dbReference>
<sequence length="451" mass="47770">MPVLAHGLFKAYDIRAQTSLLTPEVAHFVGRALGAEAHARGVQQIAVARDGRFSSPALASALIDALVASGITVLDMGLAATPLLYFAARQYSDGSGVMITGSHNPSDYNGIKMTLAGETIDGEALQALRLRIENDDFIVGQGQVQPLDISQAYYAAVVAAVSLQRPFKVVVDCGNGVPGAFAPALYRALGCEVIELYCQVDGAFPHHHPDPQVEENLADLKRAVVAHAADLGLAFDGDGDRLGVVTRDGESIAGDRLLMLFAAAALAKQPGHILYDVKSSGLIAAWVRSKGGSCEAIPTGHGHMKRHLQSTQALVAGELSGHFAFNDWPDDDALFAGAKCLQMMAEQDLSEALQILPRSLVTPELQVALAQDGHQLVAEIAKKAVFPLALRIFAIDGLRIEYADGFGLIRASNTTPVLTLRMESQTALGLARIRAELAAAIAPLQLPPLMP</sequence>
<dbReference type="EC" id="5.4.2.2" evidence="12"/>
<keyword evidence="5 7" id="KW-0460">Magnesium</keyword>
<organism evidence="12 13">
    <name type="scientific">Iodobacter fluviatilis</name>
    <dbReference type="NCBI Taxonomy" id="537"/>
    <lineage>
        <taxon>Bacteria</taxon>
        <taxon>Pseudomonadati</taxon>
        <taxon>Pseudomonadota</taxon>
        <taxon>Betaproteobacteria</taxon>
        <taxon>Neisseriales</taxon>
        <taxon>Chitinibacteraceae</taxon>
        <taxon>Iodobacter</taxon>
    </lineage>
</organism>
<proteinExistence type="inferred from homology"/>
<evidence type="ECO:0000256" key="3">
    <source>
        <dbReference type="ARBA" id="ARBA00022553"/>
    </source>
</evidence>
<dbReference type="Pfam" id="PF02879">
    <property type="entry name" value="PGM_PMM_II"/>
    <property type="match status" value="1"/>
</dbReference>
<comment type="cofactor">
    <cofactor evidence="1">
        <name>Mg(2+)</name>
        <dbReference type="ChEBI" id="CHEBI:18420"/>
    </cofactor>
</comment>
<evidence type="ECO:0000256" key="2">
    <source>
        <dbReference type="ARBA" id="ARBA00010231"/>
    </source>
</evidence>
<accession>A0A7G3GAP3</accession>
<dbReference type="PANTHER" id="PTHR43771">
    <property type="entry name" value="PHOSPHOMANNOMUTASE"/>
    <property type="match status" value="1"/>
</dbReference>